<comment type="subcellular location">
    <subcellularLocation>
        <location evidence="1 12">Cytoplasm</location>
    </subcellularLocation>
</comment>
<evidence type="ECO:0000256" key="4">
    <source>
        <dbReference type="ARBA" id="ARBA00013673"/>
    </source>
</evidence>
<dbReference type="InterPro" id="IPR029026">
    <property type="entry name" value="tRNA_m1G_MTases_N"/>
</dbReference>
<dbReference type="RefSeq" id="WP_004909382.1">
    <property type="nucleotide sequence ID" value="NZ_BJJW01000002.1"/>
</dbReference>
<dbReference type="SUPFAM" id="SSF88697">
    <property type="entry name" value="PUA domain-like"/>
    <property type="match status" value="1"/>
</dbReference>
<sequence length="245" mass="27327">MQRYFLNETITDEINLASNQSIFKHFGKVLRARVGTQAEFVDNNRRVVIAEVVTITPESMHLKVINTISAEAELPLEISVVVSPLKNDRSDWFVQKATELGVHHIIFTNMARTVTDWHKQQDKKQLRFQKIAQAAAEQAHRLMVPTVQFIDWQAMIAQPKNLGLVAWEESARAGESANLVQTIREAPHGAKIVLLFGPEGGLTTSEVTELTTSHFISAGLGPRILRAETAPLYALSAISVLRELI</sequence>
<comment type="similarity">
    <text evidence="2 12">Belongs to the RNA methyltransferase RsmE family.</text>
</comment>
<dbReference type="GO" id="GO:0070475">
    <property type="term" value="P:rRNA base methylation"/>
    <property type="evidence" value="ECO:0007669"/>
    <property type="project" value="TreeGrafter"/>
</dbReference>
<evidence type="ECO:0000313" key="15">
    <source>
        <dbReference type="Proteomes" id="UP000323274"/>
    </source>
</evidence>
<protein>
    <recommendedName>
        <fullName evidence="4 12">Ribosomal RNA small subunit methyltransferase E</fullName>
        <ecNumber evidence="3 12">2.1.1.193</ecNumber>
    </recommendedName>
</protein>
<evidence type="ECO:0000256" key="3">
    <source>
        <dbReference type="ARBA" id="ARBA00012328"/>
    </source>
</evidence>
<dbReference type="InterPro" id="IPR046886">
    <property type="entry name" value="RsmE_MTase_dom"/>
</dbReference>
<dbReference type="NCBIfam" id="TIGR00046">
    <property type="entry name" value="RsmE family RNA methyltransferase"/>
    <property type="match status" value="1"/>
</dbReference>
<dbReference type="InterPro" id="IPR006700">
    <property type="entry name" value="RsmE"/>
</dbReference>
<evidence type="ECO:0000259" key="13">
    <source>
        <dbReference type="Pfam" id="PF04452"/>
    </source>
</evidence>
<evidence type="ECO:0000256" key="11">
    <source>
        <dbReference type="ARBA" id="ARBA00047944"/>
    </source>
</evidence>
<organism evidence="14 15">
    <name type="scientific">Leuconostoc citreum</name>
    <dbReference type="NCBI Taxonomy" id="33964"/>
    <lineage>
        <taxon>Bacteria</taxon>
        <taxon>Bacillati</taxon>
        <taxon>Bacillota</taxon>
        <taxon>Bacilli</taxon>
        <taxon>Lactobacillales</taxon>
        <taxon>Lactobacillaceae</taxon>
        <taxon>Leuconostoc</taxon>
    </lineage>
</organism>
<gene>
    <name evidence="14" type="ORF">LCIT_02160</name>
</gene>
<dbReference type="Gene3D" id="3.40.1280.10">
    <property type="match status" value="1"/>
</dbReference>
<dbReference type="InterPro" id="IPR015947">
    <property type="entry name" value="PUA-like_sf"/>
</dbReference>
<accession>A0A5A5TZT5</accession>
<evidence type="ECO:0000313" key="14">
    <source>
        <dbReference type="EMBL" id="GDZ82974.1"/>
    </source>
</evidence>
<dbReference type="OMA" id="RCITQWK"/>
<dbReference type="GeneID" id="61102028"/>
<dbReference type="PIRSF" id="PIRSF015601">
    <property type="entry name" value="MTase_slr0722"/>
    <property type="match status" value="1"/>
</dbReference>
<dbReference type="CDD" id="cd18084">
    <property type="entry name" value="RsmE-like"/>
    <property type="match status" value="1"/>
</dbReference>
<evidence type="ECO:0000256" key="5">
    <source>
        <dbReference type="ARBA" id="ARBA00022490"/>
    </source>
</evidence>
<evidence type="ECO:0000256" key="10">
    <source>
        <dbReference type="ARBA" id="ARBA00025699"/>
    </source>
</evidence>
<keyword evidence="8 12" id="KW-0808">Transferase</keyword>
<dbReference type="GO" id="GO:0070042">
    <property type="term" value="F:rRNA (uridine-N3-)-methyltransferase activity"/>
    <property type="evidence" value="ECO:0007669"/>
    <property type="project" value="TreeGrafter"/>
</dbReference>
<evidence type="ECO:0000256" key="8">
    <source>
        <dbReference type="ARBA" id="ARBA00022679"/>
    </source>
</evidence>
<dbReference type="Proteomes" id="UP000323274">
    <property type="component" value="Unassembled WGS sequence"/>
</dbReference>
<evidence type="ECO:0000256" key="6">
    <source>
        <dbReference type="ARBA" id="ARBA00022552"/>
    </source>
</evidence>
<dbReference type="PANTHER" id="PTHR30027:SF3">
    <property type="entry name" value="16S RRNA (URACIL(1498)-N(3))-METHYLTRANSFERASE"/>
    <property type="match status" value="1"/>
</dbReference>
<proteinExistence type="inferred from homology"/>
<evidence type="ECO:0000256" key="7">
    <source>
        <dbReference type="ARBA" id="ARBA00022603"/>
    </source>
</evidence>
<evidence type="ECO:0000256" key="9">
    <source>
        <dbReference type="ARBA" id="ARBA00022691"/>
    </source>
</evidence>
<dbReference type="AlphaFoldDB" id="A0A5A5TZT5"/>
<dbReference type="InterPro" id="IPR029028">
    <property type="entry name" value="Alpha/beta_knot_MTases"/>
</dbReference>
<keyword evidence="6 12" id="KW-0698">rRNA processing</keyword>
<keyword evidence="5 12" id="KW-0963">Cytoplasm</keyword>
<dbReference type="PANTHER" id="PTHR30027">
    <property type="entry name" value="RIBOSOMAL RNA SMALL SUBUNIT METHYLTRANSFERASE E"/>
    <property type="match status" value="1"/>
</dbReference>
<comment type="function">
    <text evidence="10 12">Specifically methylates the N3 position of the uracil ring of uridine 1498 (m3U1498) in 16S rRNA. Acts on the fully assembled 30S ribosomal subunit.</text>
</comment>
<keyword evidence="9 12" id="KW-0949">S-adenosyl-L-methionine</keyword>
<name>A0A5A5TZT5_LEUCI</name>
<evidence type="ECO:0000256" key="12">
    <source>
        <dbReference type="PIRNR" id="PIRNR015601"/>
    </source>
</evidence>
<evidence type="ECO:0000256" key="2">
    <source>
        <dbReference type="ARBA" id="ARBA00005528"/>
    </source>
</evidence>
<reference evidence="14 15" key="1">
    <citation type="submission" date="2019-04" db="EMBL/GenBank/DDBJ databases">
        <title>A pseudo-fructophilic Leuconostoc citreum strain F192-5 isolated from peel of satsuma mandarin: the first report for isolation and characterization of strain-dependent fructophilic-like characteristics.</title>
        <authorList>
            <person name="Maeno S."/>
            <person name="Tanizawa Y."/>
            <person name="Kajikawa A."/>
            <person name="Kanesaki Y."/>
            <person name="Kubota E."/>
            <person name="Arita M."/>
            <person name="Leon D."/>
            <person name="Endo A."/>
        </authorList>
    </citation>
    <scope>NUCLEOTIDE SEQUENCE [LARGE SCALE GENOMIC DNA]</scope>
    <source>
        <strain evidence="14 15">F192-5</strain>
    </source>
</reference>
<comment type="caution">
    <text evidence="14">The sequence shown here is derived from an EMBL/GenBank/DDBJ whole genome shotgun (WGS) entry which is preliminary data.</text>
</comment>
<comment type="catalytic activity">
    <reaction evidence="11 12">
        <text>uridine(1498) in 16S rRNA + S-adenosyl-L-methionine = N(3)-methyluridine(1498) in 16S rRNA + S-adenosyl-L-homocysteine + H(+)</text>
        <dbReference type="Rhea" id="RHEA:42920"/>
        <dbReference type="Rhea" id="RHEA-COMP:10283"/>
        <dbReference type="Rhea" id="RHEA-COMP:10284"/>
        <dbReference type="ChEBI" id="CHEBI:15378"/>
        <dbReference type="ChEBI" id="CHEBI:57856"/>
        <dbReference type="ChEBI" id="CHEBI:59789"/>
        <dbReference type="ChEBI" id="CHEBI:65315"/>
        <dbReference type="ChEBI" id="CHEBI:74502"/>
        <dbReference type="EC" id="2.1.1.193"/>
    </reaction>
</comment>
<dbReference type="EC" id="2.1.1.193" evidence="3 12"/>
<dbReference type="EMBL" id="BJJW01000002">
    <property type="protein sequence ID" value="GDZ82974.1"/>
    <property type="molecule type" value="Genomic_DNA"/>
</dbReference>
<dbReference type="SUPFAM" id="SSF75217">
    <property type="entry name" value="alpha/beta knot"/>
    <property type="match status" value="1"/>
</dbReference>
<feature type="domain" description="Ribosomal RNA small subunit methyltransferase E methyltransferase" evidence="13">
    <location>
        <begin position="73"/>
        <end position="239"/>
    </location>
</feature>
<evidence type="ECO:0000256" key="1">
    <source>
        <dbReference type="ARBA" id="ARBA00004496"/>
    </source>
</evidence>
<dbReference type="GO" id="GO:0005737">
    <property type="term" value="C:cytoplasm"/>
    <property type="evidence" value="ECO:0007669"/>
    <property type="project" value="UniProtKB-SubCell"/>
</dbReference>
<keyword evidence="7 12" id="KW-0489">Methyltransferase</keyword>
<dbReference type="Pfam" id="PF04452">
    <property type="entry name" value="Methyltrans_RNA"/>
    <property type="match status" value="1"/>
</dbReference>